<keyword evidence="1" id="KW-0489">Methyltransferase</keyword>
<dbReference type="InterPro" id="IPR029063">
    <property type="entry name" value="SAM-dependent_MTases_sf"/>
</dbReference>
<sequence>MDYQQLSDRLEAVATHIQQGDFIADIGSDHAYLPAYLMLKNQISGAIAGEVVEGPYESAKHLVESLNLIDKISVRLGDGLAVIKPTDQVTAITICGMGGTLIRDILDRGIQHGVLTGKERLILQPNVGEKILRQWLVSHNYQIVDEELIEENHKFYEIIVAEKATEMTELTPNELLFGPVLLTRKNPIFAKKWQQEVREKYRVIDQLKQATKNQDEKLKKLQQDIQQIEEVLVND</sequence>
<dbReference type="RefSeq" id="WP_077275050.1">
    <property type="nucleotide sequence ID" value="NZ_CP019609.1"/>
</dbReference>
<keyword evidence="2" id="KW-1185">Reference proteome</keyword>
<dbReference type="PIRSF" id="PIRSF018637">
    <property type="entry name" value="TrmK"/>
    <property type="match status" value="1"/>
</dbReference>
<dbReference type="EMBL" id="CP019609">
    <property type="protein sequence ID" value="AQP52953.1"/>
    <property type="molecule type" value="Genomic_DNA"/>
</dbReference>
<reference evidence="1 2" key="1">
    <citation type="journal article" date="2010" name="Int. J. Syst. Evol. Microbiol.">
        <title>Vagococcus penaei sp. nov., isolated from spoilage microbiota of cooked shrimp (Penaeus vannamei).</title>
        <authorList>
            <person name="Jaffres E."/>
            <person name="Prevost H."/>
            <person name="Rossero A."/>
            <person name="Joffraud J.J."/>
            <person name="Dousset X."/>
        </authorList>
    </citation>
    <scope>NUCLEOTIDE SEQUENCE [LARGE SCALE GENOMIC DNA]</scope>
    <source>
        <strain evidence="1 2">CD276</strain>
    </source>
</reference>
<gene>
    <name evidence="1" type="ORF">BW732_01080</name>
</gene>
<evidence type="ECO:0000313" key="1">
    <source>
        <dbReference type="EMBL" id="AQP52953.1"/>
    </source>
</evidence>
<dbReference type="PANTHER" id="PTHR38451">
    <property type="entry name" value="TRNA (ADENINE(22)-N(1))-METHYLTRANSFERASE"/>
    <property type="match status" value="1"/>
</dbReference>
<dbReference type="SUPFAM" id="SSF53335">
    <property type="entry name" value="S-adenosyl-L-methionine-dependent methyltransferases"/>
    <property type="match status" value="1"/>
</dbReference>
<dbReference type="Proteomes" id="UP000188246">
    <property type="component" value="Chromosome"/>
</dbReference>
<evidence type="ECO:0000313" key="2">
    <source>
        <dbReference type="Proteomes" id="UP000188246"/>
    </source>
</evidence>
<dbReference type="GO" id="GO:0160105">
    <property type="term" value="F:tRNA (adenine(22)-N1)-methyltransferase activity"/>
    <property type="evidence" value="ECO:0007669"/>
    <property type="project" value="InterPro"/>
</dbReference>
<dbReference type="PANTHER" id="PTHR38451:SF1">
    <property type="entry name" value="TRNA (ADENINE(22)-N(1))-METHYLTRANSFERASE"/>
    <property type="match status" value="1"/>
</dbReference>
<organism evidence="1 2">
    <name type="scientific">Vagococcus penaei</name>
    <dbReference type="NCBI Taxonomy" id="633807"/>
    <lineage>
        <taxon>Bacteria</taxon>
        <taxon>Bacillati</taxon>
        <taxon>Bacillota</taxon>
        <taxon>Bacilli</taxon>
        <taxon>Lactobacillales</taxon>
        <taxon>Enterococcaceae</taxon>
        <taxon>Vagococcus</taxon>
    </lineage>
</organism>
<keyword evidence="1" id="KW-0808">Transferase</keyword>
<dbReference type="STRING" id="633807.BW732_01080"/>
<dbReference type="KEGG" id="vpi:BW732_01080"/>
<accession>A0A1Q2D3M9</accession>
<proteinExistence type="predicted"/>
<dbReference type="Gene3D" id="1.10.287.1890">
    <property type="match status" value="1"/>
</dbReference>
<dbReference type="GO" id="GO:0032259">
    <property type="term" value="P:methylation"/>
    <property type="evidence" value="ECO:0007669"/>
    <property type="project" value="UniProtKB-KW"/>
</dbReference>
<protein>
    <submittedName>
        <fullName evidence="1">SAM-dependent methyltransferase</fullName>
    </submittedName>
</protein>
<name>A0A1Q2D3M9_9ENTE</name>
<dbReference type="InterPro" id="IPR006901">
    <property type="entry name" value="TrmK"/>
</dbReference>
<dbReference type="OrthoDB" id="5881184at2"/>
<dbReference type="Gene3D" id="3.40.50.150">
    <property type="entry name" value="Vaccinia Virus protein VP39"/>
    <property type="match status" value="1"/>
</dbReference>
<dbReference type="Pfam" id="PF04816">
    <property type="entry name" value="TrmK"/>
    <property type="match status" value="1"/>
</dbReference>
<dbReference type="AlphaFoldDB" id="A0A1Q2D3M9"/>